<dbReference type="RefSeq" id="WP_161919888.1">
    <property type="nucleotide sequence ID" value="NZ_JAACYS010000013.1"/>
</dbReference>
<evidence type="ECO:0000256" key="1">
    <source>
        <dbReference type="ARBA" id="ARBA00004370"/>
    </source>
</evidence>
<dbReference type="InterPro" id="IPR000701">
    <property type="entry name" value="SuccDH_FuR_B_TM-su"/>
</dbReference>
<accession>A0ABX0A6L4</accession>
<keyword evidence="5 8" id="KW-1133">Transmembrane helix</keyword>
<keyword evidence="7 8" id="KW-0472">Membrane</keyword>
<gene>
    <name evidence="9" type="ORF">GW534_04585</name>
</gene>
<keyword evidence="10" id="KW-1185">Reference proteome</keyword>
<evidence type="ECO:0000256" key="6">
    <source>
        <dbReference type="ARBA" id="ARBA00023004"/>
    </source>
</evidence>
<dbReference type="InterPro" id="IPR016002">
    <property type="entry name" value="Succ_DH_cyt_b558_Firmicute"/>
</dbReference>
<keyword evidence="3 8" id="KW-0812">Transmembrane</keyword>
<dbReference type="CDD" id="cd03497">
    <property type="entry name" value="SQR_TypeB_1_TM"/>
    <property type="match status" value="1"/>
</dbReference>
<evidence type="ECO:0000256" key="3">
    <source>
        <dbReference type="ARBA" id="ARBA00022692"/>
    </source>
</evidence>
<dbReference type="Gene3D" id="1.20.1300.10">
    <property type="entry name" value="Fumarate reductase/succinate dehydrogenase, transmembrane subunit"/>
    <property type="match status" value="1"/>
</dbReference>
<dbReference type="EMBL" id="JAACYS010000013">
    <property type="protein sequence ID" value="NCU17050.1"/>
    <property type="molecule type" value="Genomic_DNA"/>
</dbReference>
<keyword evidence="6" id="KW-0408">Iron</keyword>
<dbReference type="Pfam" id="PF01127">
    <property type="entry name" value="Sdh_cyt"/>
    <property type="match status" value="1"/>
</dbReference>
<evidence type="ECO:0000256" key="4">
    <source>
        <dbReference type="ARBA" id="ARBA00022723"/>
    </source>
</evidence>
<feature type="transmembrane region" description="Helical" evidence="8">
    <location>
        <begin position="178"/>
        <end position="202"/>
    </location>
</feature>
<dbReference type="InterPro" id="IPR034804">
    <property type="entry name" value="SQR/QFR_C/D"/>
</dbReference>
<feature type="transmembrane region" description="Helical" evidence="8">
    <location>
        <begin position="142"/>
        <end position="166"/>
    </location>
</feature>
<keyword evidence="4" id="KW-0479">Metal-binding</keyword>
<comment type="caution">
    <text evidence="9">The sequence shown here is derived from an EMBL/GenBank/DDBJ whole genome shotgun (WGS) entry which is preliminary data.</text>
</comment>
<proteinExistence type="predicted"/>
<organism evidence="9 10">
    <name type="scientific">Pallidibacillus pasinlerensis</name>
    <dbReference type="NCBI Taxonomy" id="2703818"/>
    <lineage>
        <taxon>Bacteria</taxon>
        <taxon>Bacillati</taxon>
        <taxon>Bacillota</taxon>
        <taxon>Bacilli</taxon>
        <taxon>Bacillales</taxon>
        <taxon>Bacillaceae</taxon>
        <taxon>Pallidibacillus</taxon>
    </lineage>
</organism>
<feature type="transmembrane region" description="Helical" evidence="8">
    <location>
        <begin position="54"/>
        <end position="76"/>
    </location>
</feature>
<dbReference type="PIRSF" id="PIRSF000170">
    <property type="entry name" value="Succ_dh_cyt_b558"/>
    <property type="match status" value="1"/>
</dbReference>
<dbReference type="InterPro" id="IPR011138">
    <property type="entry name" value="Cytochrome_b-558"/>
</dbReference>
<keyword evidence="2" id="KW-0349">Heme</keyword>
<dbReference type="NCBIfam" id="TIGR02046">
    <property type="entry name" value="sdhC_b558_fam"/>
    <property type="match status" value="1"/>
</dbReference>
<evidence type="ECO:0000256" key="5">
    <source>
        <dbReference type="ARBA" id="ARBA00022989"/>
    </source>
</evidence>
<comment type="subcellular location">
    <subcellularLocation>
        <location evidence="1">Membrane</location>
    </subcellularLocation>
</comment>
<evidence type="ECO:0000256" key="2">
    <source>
        <dbReference type="ARBA" id="ARBA00022617"/>
    </source>
</evidence>
<sequence length="203" mass="22883">MAGNREFFNRRLHSLFGVIPIGIFLIVHLTINYQATKGAEAYNAAAGLMEKIPFLLAVETLVIYIPILFHAIYGVYISFTARPNNIRFSTFRNWMFLLQRITGVFLIIFIAWHVWETRIAKALGAEVNFDMMANIVDNPAMLAFYIVGIVSATFHLSNGLWSFFVSWGITVSPRSQRVLTTVTLLIFVAVTFIGVRAILAFAV</sequence>
<feature type="transmembrane region" description="Helical" evidence="8">
    <location>
        <begin position="12"/>
        <end position="34"/>
    </location>
</feature>
<feature type="transmembrane region" description="Helical" evidence="8">
    <location>
        <begin position="97"/>
        <end position="115"/>
    </location>
</feature>
<evidence type="ECO:0000313" key="9">
    <source>
        <dbReference type="EMBL" id="NCU17050.1"/>
    </source>
</evidence>
<evidence type="ECO:0000256" key="8">
    <source>
        <dbReference type="SAM" id="Phobius"/>
    </source>
</evidence>
<dbReference type="Proteomes" id="UP000743899">
    <property type="component" value="Unassembled WGS sequence"/>
</dbReference>
<reference evidence="9 10" key="1">
    <citation type="submission" date="2020-01" db="EMBL/GenBank/DDBJ databases">
        <title>A novel Bacillus sp. from Pasinler.</title>
        <authorList>
            <person name="Adiguzel A."/>
            <person name="Ay H."/>
            <person name="Baltaci M.O."/>
        </authorList>
    </citation>
    <scope>NUCLEOTIDE SEQUENCE [LARGE SCALE GENOMIC DNA]</scope>
    <source>
        <strain evidence="9 10">P1</strain>
    </source>
</reference>
<dbReference type="SUPFAM" id="SSF81343">
    <property type="entry name" value="Fumarate reductase respiratory complex transmembrane subunits"/>
    <property type="match status" value="1"/>
</dbReference>
<name>A0ABX0A6L4_9BACI</name>
<evidence type="ECO:0000256" key="7">
    <source>
        <dbReference type="ARBA" id="ARBA00023136"/>
    </source>
</evidence>
<evidence type="ECO:0000313" key="10">
    <source>
        <dbReference type="Proteomes" id="UP000743899"/>
    </source>
</evidence>
<protein>
    <submittedName>
        <fullName evidence="9">Succinate dehydrogenase</fullName>
    </submittedName>
</protein>